<dbReference type="RefSeq" id="WP_077703851.1">
    <property type="nucleotide sequence ID" value="NZ_CP018622.1"/>
</dbReference>
<keyword evidence="4" id="KW-1185">Reference proteome</keyword>
<gene>
    <name evidence="2" type="primary">sirA</name>
    <name evidence="1" type="ORF">A21D_03485</name>
    <name evidence="2" type="ORF">V2W34_16530</name>
</gene>
<dbReference type="InterPro" id="IPR038449">
    <property type="entry name" value="SirA_sf"/>
</dbReference>
<evidence type="ECO:0000313" key="1">
    <source>
        <dbReference type="EMBL" id="AUJ26519.1"/>
    </source>
</evidence>
<dbReference type="Proteomes" id="UP000234237">
    <property type="component" value="Chromosome"/>
</dbReference>
<reference evidence="3" key="2">
    <citation type="submission" date="2016-11" db="EMBL/GenBank/DDBJ databases">
        <title>Complete genome sequence of Virgibacillus pantothenticus 21D, a halophilic bacterium isolated from the deep hypersaline anoxic basin Discovery in the Mediterranean Sea.</title>
        <authorList>
            <person name="Zeaiter Z."/>
            <person name="Booth J.M."/>
            <person name="Prosdocimi E.M."/>
            <person name="Mapelli F."/>
            <person name="Fusi M."/>
            <person name="Daffonchio D."/>
            <person name="Borin S."/>
            <person name="Crotti E."/>
        </authorList>
    </citation>
    <scope>NUCLEOTIDE SEQUENCE [LARGE SCALE GENOMIC DNA]</scope>
    <source>
        <strain evidence="3">21D</strain>
    </source>
</reference>
<dbReference type="KEGG" id="vpn:A21D_03485"/>
<dbReference type="Proteomes" id="UP001356080">
    <property type="component" value="Unassembled WGS sequence"/>
</dbReference>
<dbReference type="Gene3D" id="3.30.310.250">
    <property type="entry name" value="Sporulation inhibitor of replication protein SirA"/>
    <property type="match status" value="1"/>
</dbReference>
<evidence type="ECO:0000313" key="4">
    <source>
        <dbReference type="Proteomes" id="UP001356080"/>
    </source>
</evidence>
<sequence length="150" mass="17946">MHMYSIYHLTEEVAKNYFHKSSLLYRFFMEMKSQPNRSVLRRQFDYITYPICYKGILLTIQRFNSANLFVNIDKHKVSIYNKKACISLHIGEKQLKFHCETLEIAEEMLFPILRSYQPMLFVVGDNVQNFGWITPILEYSQPEHNEAMYS</sequence>
<reference evidence="1" key="1">
    <citation type="submission" date="2016-11" db="EMBL/GenBank/DDBJ databases">
        <title>Complete genome sequence of Virgibacillus dokdonensis 21D, a halophilic bacterium isolated from the deep hypersaline anoxic basin Discovery in the Mediterranean Sea.</title>
        <authorList>
            <person name="Zeaiter Z."/>
            <person name="Booth J.M."/>
            <person name="Prosdocimi E.M."/>
            <person name="Mapelli F."/>
            <person name="Fusi M."/>
            <person name="Daffonchio D."/>
            <person name="Borin S."/>
            <person name="Crotti E."/>
        </authorList>
    </citation>
    <scope>NUCLEOTIDE SEQUENCE</scope>
    <source>
        <strain evidence="1">21D</strain>
    </source>
</reference>
<organism evidence="1 3">
    <name type="scientific">Virgibacillus dokdonensis</name>
    <dbReference type="NCBI Taxonomy" id="302167"/>
    <lineage>
        <taxon>Bacteria</taxon>
        <taxon>Bacillati</taxon>
        <taxon>Bacillota</taxon>
        <taxon>Bacilli</taxon>
        <taxon>Bacillales</taxon>
        <taxon>Bacillaceae</taxon>
        <taxon>Virgibacillus</taxon>
    </lineage>
</organism>
<name>A0A2K9J3J3_9BACI</name>
<dbReference type="EMBL" id="CP018622">
    <property type="protein sequence ID" value="AUJ26519.1"/>
    <property type="molecule type" value="Genomic_DNA"/>
</dbReference>
<evidence type="ECO:0000313" key="3">
    <source>
        <dbReference type="Proteomes" id="UP000234237"/>
    </source>
</evidence>
<reference evidence="2 4" key="3">
    <citation type="submission" date="2024-01" db="EMBL/GenBank/DDBJ databases">
        <title>Survival strategy associated with biotechnological potential of Virgibacillus dokdonensis T4.6 isolated from salt-fermented shrimp paste.</title>
        <authorList>
            <person name="Doan T.V."/>
            <person name="Quach N.T."/>
            <person name="Phi Q.-T."/>
        </authorList>
    </citation>
    <scope>NUCLEOTIDE SEQUENCE [LARGE SCALE GENOMIC DNA]</scope>
    <source>
        <strain evidence="2 4">T4.6</strain>
    </source>
</reference>
<dbReference type="EMBL" id="JAZHPM010000035">
    <property type="protein sequence ID" value="MEF2293608.1"/>
    <property type="molecule type" value="Genomic_DNA"/>
</dbReference>
<accession>A0A2K9J3J3</accession>
<protein>
    <submittedName>
        <fullName evidence="2">Sporulation inhibitor of replication protein SirA</fullName>
    </submittedName>
</protein>
<dbReference type="AlphaFoldDB" id="A0A2K9J3J3"/>
<proteinExistence type="predicted"/>
<dbReference type="STRING" id="302167.GCA_900166595_02379"/>
<evidence type="ECO:0000313" key="2">
    <source>
        <dbReference type="EMBL" id="MEF2293608.1"/>
    </source>
</evidence>
<dbReference type="Pfam" id="PF10747">
    <property type="entry name" value="SirA"/>
    <property type="match status" value="1"/>
</dbReference>
<dbReference type="InterPro" id="IPR019683">
    <property type="entry name" value="SirA"/>
</dbReference>